<dbReference type="Proteomes" id="UP000198846">
    <property type="component" value="Unassembled WGS sequence"/>
</dbReference>
<protein>
    <recommendedName>
        <fullName evidence="3">Alpha/beta hydrolase</fullName>
    </recommendedName>
</protein>
<accession>A0A1H3W4V9</accession>
<dbReference type="STRING" id="283786.SAMN04487990_102232"/>
<evidence type="ECO:0008006" key="3">
    <source>
        <dbReference type="Google" id="ProtNLM"/>
    </source>
</evidence>
<dbReference type="Gene3D" id="3.40.50.1820">
    <property type="entry name" value="alpha/beta hydrolase"/>
    <property type="match status" value="1"/>
</dbReference>
<name>A0A1H3W4V9_BIZPA</name>
<proteinExistence type="predicted"/>
<dbReference type="InterPro" id="IPR029058">
    <property type="entry name" value="AB_hydrolase_fold"/>
</dbReference>
<dbReference type="OrthoDB" id="231913at2"/>
<dbReference type="AlphaFoldDB" id="A0A1H3W4V9"/>
<keyword evidence="2" id="KW-1185">Reference proteome</keyword>
<gene>
    <name evidence="1" type="ORF">SAMN04487990_102232</name>
</gene>
<dbReference type="SUPFAM" id="SSF53474">
    <property type="entry name" value="alpha/beta-Hydrolases"/>
    <property type="match status" value="1"/>
</dbReference>
<dbReference type="RefSeq" id="WP_092131927.1">
    <property type="nucleotide sequence ID" value="NZ_FNQK01000002.1"/>
</dbReference>
<dbReference type="EMBL" id="FNQK01000002">
    <property type="protein sequence ID" value="SDZ82133.1"/>
    <property type="molecule type" value="Genomic_DNA"/>
</dbReference>
<sequence length="535" mass="60649">MAKNTFTLTFEDGETKSTSVKIIGPKDVVMFVAGTKDPLNVTGEKHQANKNYWRNEEKEFKNLRAGVKALKPQFHDLHIEDEFFSWSGDNNNADRTTGAKRLLDLIYRQYPNWKNVDVYFHFIGHSHGGNVINEFTNVIVKDDGFPEKWKIKSITYLSTPFFQEQHQLNHTHLHADCKIINVHNDYDITQRFVADFSLKNLEILIANYNAGDFDTALNRIKETDFSTYEQLGLSIINNHTEGPYMWEQTIILLGGIERLAQVIIDNLNAFKTTDLLVSQKTELLGHFNTISRWARSQRGVFENNRTGRSGGYGRSEFFEDLDLLQVLTIVNTIFDIDQGIEDSYLLGLLDSVFKTNASGIVDKIDDTSWTPEKQVNSKFEIVDLDITNKDVYDTRHKKSNYDGFISGIENALKTHGDDKREVLMRLLSQLIPANAFTSSAEKLDVLMYLYTNDAMDNALAAARDNLNTYGALVNRFYANLITDADLENNSLTNKPGSLGYLAMTSHGLSHTQLFPEIEEALKTSFGSGKNPGFKG</sequence>
<evidence type="ECO:0000313" key="1">
    <source>
        <dbReference type="EMBL" id="SDZ82133.1"/>
    </source>
</evidence>
<evidence type="ECO:0000313" key="2">
    <source>
        <dbReference type="Proteomes" id="UP000198846"/>
    </source>
</evidence>
<reference evidence="1 2" key="1">
    <citation type="submission" date="2016-10" db="EMBL/GenBank/DDBJ databases">
        <authorList>
            <person name="de Groot N.N."/>
        </authorList>
    </citation>
    <scope>NUCLEOTIDE SEQUENCE [LARGE SCALE GENOMIC DNA]</scope>
    <source>
        <strain evidence="1 2">DSM 23842</strain>
    </source>
</reference>
<organism evidence="1 2">
    <name type="scientific">Bizionia paragorgiae</name>
    <dbReference type="NCBI Taxonomy" id="283786"/>
    <lineage>
        <taxon>Bacteria</taxon>
        <taxon>Pseudomonadati</taxon>
        <taxon>Bacteroidota</taxon>
        <taxon>Flavobacteriia</taxon>
        <taxon>Flavobacteriales</taxon>
        <taxon>Flavobacteriaceae</taxon>
        <taxon>Bizionia</taxon>
    </lineage>
</organism>